<keyword evidence="7" id="KW-1185">Reference proteome</keyword>
<evidence type="ECO:0000313" key="7">
    <source>
        <dbReference type="Proteomes" id="UP000550729"/>
    </source>
</evidence>
<accession>A0A848KW07</accession>
<evidence type="ECO:0000256" key="1">
    <source>
        <dbReference type="ARBA" id="ARBA00001974"/>
    </source>
</evidence>
<evidence type="ECO:0000256" key="4">
    <source>
        <dbReference type="PIRSR" id="PIRSR601613-1"/>
    </source>
</evidence>
<evidence type="ECO:0000256" key="2">
    <source>
        <dbReference type="ARBA" id="ARBA00005995"/>
    </source>
</evidence>
<dbReference type="Proteomes" id="UP000550729">
    <property type="component" value="Unassembled WGS sequence"/>
</dbReference>
<dbReference type="Gene3D" id="3.90.660.10">
    <property type="match status" value="1"/>
</dbReference>
<dbReference type="EMBL" id="JABBNB010000012">
    <property type="protein sequence ID" value="NMO02247.1"/>
    <property type="molecule type" value="Genomic_DNA"/>
</dbReference>
<sequence>MSTNLDYDTIVIGGGFAGVSAVRDLCDQGYRVLLLEARDRLGGRTWSETKKIGDFEGVVEHGGQWLWPDRQVNMMAEVQRYGMTLQQSPFPDHYPTLSHGEHNPGPLPVPLEEIYDFERAYFQIMTDAARMTRGVPLDKQNVADLDIPFSEYLDKLDVGPKTRAYLSFLCYNDTCRYPDEVSALPPVSFIANMDHSLIKTWGIFEDYLTEGTGALINAMADDTDADIRYETPVASVSQDADGVTVTTRGGDSFTAKTAVVATPLACWNDIEFTPPLSADKAETTRERHVAYPIKIWAQVKNAPKPVASMADALTSNGAITAFTQHDLGDDGQVLIGFFIDHPDRPSFGTDFAGVEQFIHTLYPGAELVAYDAHRWATDEFAGSGWVAYKPGRISKSHSRLSTPEGKLFFATSDIAIAFLGWIEGAVDMGKKAAVDAARQMTREAIEVSVRAHASSAATAVPR</sequence>
<evidence type="ECO:0000259" key="5">
    <source>
        <dbReference type="Pfam" id="PF01593"/>
    </source>
</evidence>
<comment type="cofactor">
    <cofactor evidence="1">
        <name>FAD</name>
        <dbReference type="ChEBI" id="CHEBI:57692"/>
    </cofactor>
</comment>
<dbReference type="InterPro" id="IPR036188">
    <property type="entry name" value="FAD/NAD-bd_sf"/>
</dbReference>
<dbReference type="SUPFAM" id="SSF51905">
    <property type="entry name" value="FAD/NAD(P)-binding domain"/>
    <property type="match status" value="1"/>
</dbReference>
<gene>
    <name evidence="6" type="ORF">HH308_13595</name>
</gene>
<comment type="similarity">
    <text evidence="2">Belongs to the flavin monoamine oxidase family.</text>
</comment>
<keyword evidence="3" id="KW-0560">Oxidoreductase</keyword>
<feature type="domain" description="Amine oxidase" evidence="5">
    <location>
        <begin position="16"/>
        <end position="435"/>
    </location>
</feature>
<dbReference type="InterPro" id="IPR001613">
    <property type="entry name" value="Flavin_amine_oxidase"/>
</dbReference>
<feature type="binding site" evidence="4">
    <location>
        <begin position="36"/>
        <end position="37"/>
    </location>
    <ligand>
        <name>FAD</name>
        <dbReference type="ChEBI" id="CHEBI:57692"/>
    </ligand>
</feature>
<reference evidence="6 7" key="1">
    <citation type="submission" date="2020-04" db="EMBL/GenBank/DDBJ databases">
        <title>Gordonia sp. nov. TBRC 11910.</title>
        <authorList>
            <person name="Suriyachadkun C."/>
        </authorList>
    </citation>
    <scope>NUCLEOTIDE SEQUENCE [LARGE SCALE GENOMIC DNA]</scope>
    <source>
        <strain evidence="6 7">TBRC 11910</strain>
    </source>
</reference>
<dbReference type="Pfam" id="PF01593">
    <property type="entry name" value="Amino_oxidase"/>
    <property type="match status" value="1"/>
</dbReference>
<dbReference type="Gene3D" id="1.10.405.10">
    <property type="entry name" value="Guanine Nucleotide Dissociation Inhibitor, domain 1"/>
    <property type="match status" value="1"/>
</dbReference>
<dbReference type="InterPro" id="IPR002937">
    <property type="entry name" value="Amino_oxidase"/>
</dbReference>
<feature type="binding site" evidence="4">
    <location>
        <position position="337"/>
    </location>
    <ligand>
        <name>substrate</name>
    </ligand>
</feature>
<dbReference type="Gene3D" id="3.50.50.60">
    <property type="entry name" value="FAD/NAD(P)-binding domain"/>
    <property type="match status" value="1"/>
</dbReference>
<dbReference type="AlphaFoldDB" id="A0A848KW07"/>
<dbReference type="PANTHER" id="PTHR43563:SF1">
    <property type="entry name" value="AMINE OXIDASE [FLAVIN-CONTAINING] B"/>
    <property type="match status" value="1"/>
</dbReference>
<dbReference type="PRINTS" id="PR00757">
    <property type="entry name" value="AMINEOXDASEF"/>
</dbReference>
<evidence type="ECO:0000256" key="3">
    <source>
        <dbReference type="ARBA" id="ARBA00023002"/>
    </source>
</evidence>
<feature type="binding site" evidence="4">
    <location>
        <position position="233"/>
    </location>
    <ligand>
        <name>FAD</name>
        <dbReference type="ChEBI" id="CHEBI:57692"/>
    </ligand>
</feature>
<dbReference type="InterPro" id="IPR050703">
    <property type="entry name" value="Flavin_MAO"/>
</dbReference>
<dbReference type="PANTHER" id="PTHR43563">
    <property type="entry name" value="AMINE OXIDASE"/>
    <property type="match status" value="1"/>
</dbReference>
<dbReference type="RefSeq" id="WP_170194748.1">
    <property type="nucleotide sequence ID" value="NZ_JABBNB010000012.1"/>
</dbReference>
<name>A0A848KW07_9ACTN</name>
<proteinExistence type="inferred from homology"/>
<comment type="caution">
    <text evidence="6">The sequence shown here is derived from an EMBL/GenBank/DDBJ whole genome shotgun (WGS) entry which is preliminary data.</text>
</comment>
<evidence type="ECO:0000313" key="6">
    <source>
        <dbReference type="EMBL" id="NMO02247.1"/>
    </source>
</evidence>
<organism evidence="6 7">
    <name type="scientific">Gordonia asplenii</name>
    <dbReference type="NCBI Taxonomy" id="2725283"/>
    <lineage>
        <taxon>Bacteria</taxon>
        <taxon>Bacillati</taxon>
        <taxon>Actinomycetota</taxon>
        <taxon>Actinomycetes</taxon>
        <taxon>Mycobacteriales</taxon>
        <taxon>Gordoniaceae</taxon>
        <taxon>Gordonia</taxon>
    </lineage>
</organism>
<dbReference type="GO" id="GO:0016491">
    <property type="term" value="F:oxidoreductase activity"/>
    <property type="evidence" value="ECO:0007669"/>
    <property type="project" value="UniProtKB-KW"/>
</dbReference>
<protein>
    <submittedName>
        <fullName evidence="6">FAD-dependent oxidoreductase</fullName>
    </submittedName>
</protein>